<keyword evidence="2" id="KW-1185">Reference proteome</keyword>
<dbReference type="EMBL" id="BMLX01000001">
    <property type="protein sequence ID" value="GGP18133.1"/>
    <property type="molecule type" value="Genomic_DNA"/>
</dbReference>
<accession>A0ABQ2P4U2</accession>
<sequence length="64" mass="7064">MQPPEKLVQAAAALIRPFRNTDAPQVNAVALAAFMQYRQHYADWERFGANIAMSSHALIIAPAL</sequence>
<organism evidence="1 2">
    <name type="scientific">Silvimonas iriomotensis</name>
    <dbReference type="NCBI Taxonomy" id="449662"/>
    <lineage>
        <taxon>Bacteria</taxon>
        <taxon>Pseudomonadati</taxon>
        <taxon>Pseudomonadota</taxon>
        <taxon>Betaproteobacteria</taxon>
        <taxon>Neisseriales</taxon>
        <taxon>Chitinibacteraceae</taxon>
        <taxon>Silvimonas</taxon>
    </lineage>
</organism>
<dbReference type="Proteomes" id="UP000637267">
    <property type="component" value="Unassembled WGS sequence"/>
</dbReference>
<comment type="caution">
    <text evidence="1">The sequence shown here is derived from an EMBL/GenBank/DDBJ whole genome shotgun (WGS) entry which is preliminary data.</text>
</comment>
<name>A0ABQ2P4U2_9NEIS</name>
<evidence type="ECO:0000313" key="1">
    <source>
        <dbReference type="EMBL" id="GGP18133.1"/>
    </source>
</evidence>
<proteinExistence type="predicted"/>
<protein>
    <submittedName>
        <fullName evidence="1">Uncharacterized protein</fullName>
    </submittedName>
</protein>
<evidence type="ECO:0000313" key="2">
    <source>
        <dbReference type="Proteomes" id="UP000637267"/>
    </source>
</evidence>
<reference evidence="2" key="1">
    <citation type="journal article" date="2019" name="Int. J. Syst. Evol. Microbiol.">
        <title>The Global Catalogue of Microorganisms (GCM) 10K type strain sequencing project: providing services to taxonomists for standard genome sequencing and annotation.</title>
        <authorList>
            <consortium name="The Broad Institute Genomics Platform"/>
            <consortium name="The Broad Institute Genome Sequencing Center for Infectious Disease"/>
            <person name="Wu L."/>
            <person name="Ma J."/>
        </authorList>
    </citation>
    <scope>NUCLEOTIDE SEQUENCE [LARGE SCALE GENOMIC DNA]</scope>
    <source>
        <strain evidence="2">CGMCC 1.8859</strain>
    </source>
</reference>
<gene>
    <name evidence="1" type="ORF">GCM10010970_03340</name>
</gene>